<name>A0A4Z0PPT3_9BACT</name>
<keyword evidence="3" id="KW-1185">Reference proteome</keyword>
<dbReference type="Pfam" id="PF18962">
    <property type="entry name" value="Por_Secre_tail"/>
    <property type="match status" value="1"/>
</dbReference>
<proteinExistence type="predicted"/>
<protein>
    <submittedName>
        <fullName evidence="2">T9SS type A sorting domain-containing protein</fullName>
    </submittedName>
</protein>
<feature type="domain" description="Secretion system C-terminal sorting" evidence="1">
    <location>
        <begin position="86"/>
        <end position="155"/>
    </location>
</feature>
<evidence type="ECO:0000313" key="3">
    <source>
        <dbReference type="Proteomes" id="UP000297739"/>
    </source>
</evidence>
<dbReference type="Proteomes" id="UP000297739">
    <property type="component" value="Unassembled WGS sequence"/>
</dbReference>
<dbReference type="AlphaFoldDB" id="A0A4Z0PPT3"/>
<gene>
    <name evidence="2" type="ORF">E5J99_06860</name>
</gene>
<dbReference type="EMBL" id="SRLD01000010">
    <property type="protein sequence ID" value="TGE17566.1"/>
    <property type="molecule type" value="Genomic_DNA"/>
</dbReference>
<accession>A0A4Z0PPT3</accession>
<dbReference type="RefSeq" id="WP_135496983.1">
    <property type="nucleotide sequence ID" value="NZ_SRLD01000010.1"/>
</dbReference>
<evidence type="ECO:0000259" key="1">
    <source>
        <dbReference type="Pfam" id="PF18962"/>
    </source>
</evidence>
<dbReference type="NCBIfam" id="TIGR04183">
    <property type="entry name" value="Por_Secre_tail"/>
    <property type="match status" value="1"/>
</dbReference>
<dbReference type="OrthoDB" id="9806701at2"/>
<evidence type="ECO:0000313" key="2">
    <source>
        <dbReference type="EMBL" id="TGE17566.1"/>
    </source>
</evidence>
<dbReference type="InterPro" id="IPR026444">
    <property type="entry name" value="Secre_tail"/>
</dbReference>
<reference evidence="2 3" key="1">
    <citation type="submission" date="2019-04" db="EMBL/GenBank/DDBJ databases">
        <authorList>
            <person name="Feng G."/>
            <person name="Zhang J."/>
            <person name="Zhu H."/>
        </authorList>
    </citation>
    <scope>NUCLEOTIDE SEQUENCE [LARGE SCALE GENOMIC DNA]</scope>
    <source>
        <strain evidence="2 3">JCM 17223</strain>
    </source>
</reference>
<comment type="caution">
    <text evidence="2">The sequence shown here is derived from an EMBL/GenBank/DDBJ whole genome shotgun (WGS) entry which is preliminary data.</text>
</comment>
<organism evidence="2 3">
    <name type="scientific">Hymenobacter elongatus</name>
    <dbReference type="NCBI Taxonomy" id="877208"/>
    <lineage>
        <taxon>Bacteria</taxon>
        <taxon>Pseudomonadati</taxon>
        <taxon>Bacteroidota</taxon>
        <taxon>Cytophagia</taxon>
        <taxon>Cytophagales</taxon>
        <taxon>Hymenobacteraceae</taxon>
        <taxon>Hymenobacter</taxon>
    </lineage>
</organism>
<sequence>MGQHYISLRKFLAGSERGVQSFGAWLDGQDGYLGVRLRTNDVWRYGWVRVQVASVATDQLTIIVKDCALPNTVLGKQSARATGWQIYPVPATDQVLVLAPATAGPGHITISDACGRRHVAAVLAGPRQSLDLSGLAAGVYVLRTATPTGSFTQRITKQ</sequence>